<accession>A0A9X2IDA7</accession>
<keyword evidence="2" id="KW-1185">Reference proteome</keyword>
<dbReference type="RefSeq" id="WP_250421466.1">
    <property type="nucleotide sequence ID" value="NZ_JAJKBJ010000012.1"/>
</dbReference>
<dbReference type="Pfam" id="PF13516">
    <property type="entry name" value="LRR_6"/>
    <property type="match status" value="2"/>
</dbReference>
<dbReference type="InterPro" id="IPR001611">
    <property type="entry name" value="Leu-rich_rpt"/>
</dbReference>
<dbReference type="InterPro" id="IPR032675">
    <property type="entry name" value="LRR_dom_sf"/>
</dbReference>
<comment type="caution">
    <text evidence="1">The sequence shown here is derived from an EMBL/GenBank/DDBJ whole genome shotgun (WGS) entry which is preliminary data.</text>
</comment>
<dbReference type="SUPFAM" id="SSF52047">
    <property type="entry name" value="RNI-like"/>
    <property type="match status" value="1"/>
</dbReference>
<dbReference type="AlphaFoldDB" id="A0A9X2IDA7"/>
<evidence type="ECO:0000313" key="1">
    <source>
        <dbReference type="EMBL" id="MCL9684563.1"/>
    </source>
</evidence>
<protein>
    <recommendedName>
        <fullName evidence="3">Ran GTPase-activating protein (RanGAP) involved in mRNA processing and transport</fullName>
    </recommendedName>
</protein>
<dbReference type="Proteomes" id="UP001139721">
    <property type="component" value="Unassembled WGS sequence"/>
</dbReference>
<dbReference type="EMBL" id="JAJKBJ010000012">
    <property type="protein sequence ID" value="MCL9684563.1"/>
    <property type="molecule type" value="Genomic_DNA"/>
</dbReference>
<sequence>MRPEISTKITAYQNPIKVNLAGLKIKDDEISEIMAYIKENKPTATKIDLDNNLITDKGAKTLSEYFRDFNDMQEISIQFNKIGKSGAIELFRLKNDFSSLDILFHGNKITDVREMDDIEQLARSETYRP</sequence>
<proteinExistence type="predicted"/>
<gene>
    <name evidence="1" type="ORF">LOX96_10700</name>
</gene>
<evidence type="ECO:0008006" key="3">
    <source>
        <dbReference type="Google" id="ProtNLM"/>
    </source>
</evidence>
<organism evidence="1 2">
    <name type="scientific">Legionella maioricensis</name>
    <dbReference type="NCBI Taxonomy" id="2896528"/>
    <lineage>
        <taxon>Bacteria</taxon>
        <taxon>Pseudomonadati</taxon>
        <taxon>Pseudomonadota</taxon>
        <taxon>Gammaproteobacteria</taxon>
        <taxon>Legionellales</taxon>
        <taxon>Legionellaceae</taxon>
        <taxon>Legionella</taxon>
    </lineage>
</organism>
<dbReference type="Gene3D" id="3.80.10.10">
    <property type="entry name" value="Ribonuclease Inhibitor"/>
    <property type="match status" value="1"/>
</dbReference>
<evidence type="ECO:0000313" key="2">
    <source>
        <dbReference type="Proteomes" id="UP001139721"/>
    </source>
</evidence>
<name>A0A9X2IDA7_9GAMM</name>
<reference evidence="1" key="1">
    <citation type="submission" date="2021-11" db="EMBL/GenBank/DDBJ databases">
        <title>Legionella maioricencis sp. nov., a new species isolated from hot water samples in Mallorca.</title>
        <authorList>
            <person name="Crespi S."/>
            <person name="Drasar V."/>
            <person name="Salva-Serra F."/>
            <person name="Jaen-Luchoro D."/>
            <person name="Pineiro-Iglesias B."/>
            <person name="Aliaga F."/>
            <person name="Fernandez-Juarez V."/>
            <person name="Coll G."/>
            <person name="Moore E.R.B."/>
            <person name="Bennasar-Figueras A."/>
        </authorList>
    </citation>
    <scope>NUCLEOTIDE SEQUENCE</scope>
    <source>
        <strain evidence="1">HCPI-6</strain>
    </source>
</reference>